<dbReference type="Proteomes" id="UP000546701">
    <property type="component" value="Unassembled WGS sequence"/>
</dbReference>
<accession>A0A7W9BUP8</accession>
<evidence type="ECO:0000313" key="3">
    <source>
        <dbReference type="Proteomes" id="UP000546701"/>
    </source>
</evidence>
<evidence type="ECO:0000313" key="2">
    <source>
        <dbReference type="EMBL" id="MBB5730452.1"/>
    </source>
</evidence>
<sequence>MTGVANPERSAQTGDAFDTKFTGGGIAVPVDHRPIDTSAAG</sequence>
<proteinExistence type="predicted"/>
<gene>
    <name evidence="2" type="ORF">FHS99_002955</name>
</gene>
<reference evidence="2 3" key="1">
    <citation type="submission" date="2020-08" db="EMBL/GenBank/DDBJ databases">
        <title>Genomic Encyclopedia of Type Strains, Phase IV (KMG-IV): sequencing the most valuable type-strain genomes for metagenomic binning, comparative biology and taxonomic classification.</title>
        <authorList>
            <person name="Goeker M."/>
        </authorList>
    </citation>
    <scope>NUCLEOTIDE SEQUENCE [LARGE SCALE GENOMIC DNA]</scope>
    <source>
        <strain evidence="2 3">DSM 103336</strain>
    </source>
</reference>
<feature type="region of interest" description="Disordered" evidence="1">
    <location>
        <begin position="1"/>
        <end position="41"/>
    </location>
</feature>
<comment type="caution">
    <text evidence="2">The sequence shown here is derived from an EMBL/GenBank/DDBJ whole genome shotgun (WGS) entry which is preliminary data.</text>
</comment>
<dbReference type="RefSeq" id="WP_260161226.1">
    <property type="nucleotide sequence ID" value="NZ_BMJP01000005.1"/>
</dbReference>
<keyword evidence="3" id="KW-1185">Reference proteome</keyword>
<evidence type="ECO:0000256" key="1">
    <source>
        <dbReference type="SAM" id="MobiDB-lite"/>
    </source>
</evidence>
<dbReference type="EMBL" id="JACIJR010000007">
    <property type="protein sequence ID" value="MBB5730452.1"/>
    <property type="molecule type" value="Genomic_DNA"/>
</dbReference>
<organism evidence="2 3">
    <name type="scientific">Sphingomonas prati</name>
    <dbReference type="NCBI Taxonomy" id="1843237"/>
    <lineage>
        <taxon>Bacteria</taxon>
        <taxon>Pseudomonadati</taxon>
        <taxon>Pseudomonadota</taxon>
        <taxon>Alphaproteobacteria</taxon>
        <taxon>Sphingomonadales</taxon>
        <taxon>Sphingomonadaceae</taxon>
        <taxon>Sphingomonas</taxon>
    </lineage>
</organism>
<name>A0A7W9BUP8_9SPHN</name>
<protein>
    <submittedName>
        <fullName evidence="2">Uncharacterized protein</fullName>
    </submittedName>
</protein>
<dbReference type="AlphaFoldDB" id="A0A7W9BUP8"/>